<dbReference type="AlphaFoldDB" id="A0A5J6WXD5"/>
<dbReference type="EMBL" id="CP040449">
    <property type="protein sequence ID" value="QFI53945.1"/>
    <property type="molecule type" value="Genomic_DNA"/>
</dbReference>
<evidence type="ECO:0000313" key="2">
    <source>
        <dbReference type="Proteomes" id="UP000594034"/>
    </source>
</evidence>
<protein>
    <submittedName>
        <fullName evidence="1">Uncharacterized protein</fullName>
    </submittedName>
</protein>
<gene>
    <name evidence="1" type="ORF">FE240_04075</name>
</gene>
<sequence>MRPSYRGLRLFSALDHELKQLEYVYFHNSLYDFVWQDKVPCGVHRCGMVMAAISGDLSR</sequence>
<name>A0A5J6WXD5_9GAMM</name>
<proteinExistence type="predicted"/>
<dbReference type="Proteomes" id="UP000594034">
    <property type="component" value="Chromosome"/>
</dbReference>
<keyword evidence="2" id="KW-1185">Reference proteome</keyword>
<accession>A0A5J6WXD5</accession>
<dbReference type="KEGG" id="asim:FE240_04075"/>
<evidence type="ECO:0000313" key="1">
    <source>
        <dbReference type="EMBL" id="QFI53945.1"/>
    </source>
</evidence>
<reference evidence="1 2" key="1">
    <citation type="submission" date="2019-05" db="EMBL/GenBank/DDBJ databases">
        <title>OXA-830, a novel chromosomally encoded expanded-spectrum class D beta-lactamase in Aeromonas simiae.</title>
        <authorList>
            <person name="Zhou W."/>
            <person name="Chen Q."/>
        </authorList>
    </citation>
    <scope>NUCLEOTIDE SEQUENCE [LARGE SCALE GENOMIC DNA]</scope>
    <source>
        <strain evidence="1 2">A6</strain>
    </source>
</reference>
<organism evidence="1 2">
    <name type="scientific">Aeromonas simiae</name>
    <dbReference type="NCBI Taxonomy" id="218936"/>
    <lineage>
        <taxon>Bacteria</taxon>
        <taxon>Pseudomonadati</taxon>
        <taxon>Pseudomonadota</taxon>
        <taxon>Gammaproteobacteria</taxon>
        <taxon>Aeromonadales</taxon>
        <taxon>Aeromonadaceae</taxon>
        <taxon>Aeromonas</taxon>
    </lineage>
</organism>